<organism evidence="1">
    <name type="scientific">uncultured bacterium</name>
    <name type="common">gcode 4</name>
    <dbReference type="NCBI Taxonomy" id="1234023"/>
    <lineage>
        <taxon>Bacteria</taxon>
        <taxon>environmental samples</taxon>
    </lineage>
</organism>
<reference evidence="1" key="1">
    <citation type="journal article" date="2012" name="Science">
        <title>Fermentation, hydrogen, and sulfur metabolism in multiple uncultivated bacterial phyla.</title>
        <authorList>
            <person name="Wrighton K.C."/>
            <person name="Thomas B.C."/>
            <person name="Sharon I."/>
            <person name="Miller C.S."/>
            <person name="Castelle C.J."/>
            <person name="VerBerkmoes N.C."/>
            <person name="Wilkins M.J."/>
            <person name="Hettich R.L."/>
            <person name="Lipton M.S."/>
            <person name="Williams K.H."/>
            <person name="Long P.E."/>
            <person name="Banfield J.F."/>
        </authorList>
    </citation>
    <scope>NUCLEOTIDE SEQUENCE [LARGE SCALE GENOMIC DNA]</scope>
</reference>
<evidence type="ECO:0000313" key="1">
    <source>
        <dbReference type="EMBL" id="EKD25080.1"/>
    </source>
</evidence>
<dbReference type="EMBL" id="AMFJ01036128">
    <property type="protein sequence ID" value="EKD25080.1"/>
    <property type="molecule type" value="Genomic_DNA"/>
</dbReference>
<comment type="caution">
    <text evidence="1">The sequence shown here is derived from an EMBL/GenBank/DDBJ whole genome shotgun (WGS) entry which is preliminary data.</text>
</comment>
<gene>
    <name evidence="1" type="ORF">ACD_80C00121G0008</name>
</gene>
<protein>
    <submittedName>
        <fullName evidence="1">Uncharacterized protein</fullName>
    </submittedName>
</protein>
<name>K1X4M7_9BACT</name>
<sequence>MMKAVSGYAYPLHAHFPNPVWDFVKKEENKERLWKIFDKRLEPNILRCKSDDVVKLMREVYMASSMGIAYDAKKEGMYISWYSMIIDKIIECFMRQMPDDTVNIKVMIKILNWCMENTYYITGEYGDKIFDYMEEDMKKGGWKFTETRNQLVPFCTEDVGSGDLDSLVAINSFLNKVNKWNIWAIKEKELSALDWVSAKEEEFLKFNKKWIDYVKMQFNKDADIVKWYRQIRIKRKTHFDITLLVAIISAVYFETELFIYFDPYYFELWIADKNWLDFKRVNPYIVINFSNIIKTCVCPHCFESHFGKEKLKSVQTKPINNFDVIKNMFDTVLNQLSSICPDDVSLVIEGKVDDTSRVHEINEKLPNADVVGFTRHSGNNKKVKFIIKDDLKNCRERIKRK</sequence>
<dbReference type="AlphaFoldDB" id="K1X4M7"/>
<proteinExistence type="predicted"/>
<accession>K1X4M7</accession>